<dbReference type="InterPro" id="IPR019546">
    <property type="entry name" value="TAT_signal_bac_arc"/>
</dbReference>
<evidence type="ECO:0000313" key="1">
    <source>
        <dbReference type="EMBL" id="MFB9760922.1"/>
    </source>
</evidence>
<dbReference type="EMBL" id="JBHMAF010000180">
    <property type="protein sequence ID" value="MFB9760922.1"/>
    <property type="molecule type" value="Genomic_DNA"/>
</dbReference>
<dbReference type="NCBIfam" id="TIGR01409">
    <property type="entry name" value="TAT_signal_seq"/>
    <property type="match status" value="1"/>
</dbReference>
<comment type="caution">
    <text evidence="1">The sequence shown here is derived from an EMBL/GenBank/DDBJ whole genome shotgun (WGS) entry which is preliminary data.</text>
</comment>
<proteinExistence type="predicted"/>
<dbReference type="Proteomes" id="UP001589609">
    <property type="component" value="Unassembled WGS sequence"/>
</dbReference>
<keyword evidence="2" id="KW-1185">Reference proteome</keyword>
<accession>A0ABV5WK04</accession>
<name>A0ABV5WK04_9BACI</name>
<protein>
    <submittedName>
        <fullName evidence="1">Twin-arginine translocation signal domain-containing protein</fullName>
    </submittedName>
</protein>
<gene>
    <name evidence="1" type="ORF">ACFFMS_21855</name>
</gene>
<sequence length="51" mass="5934">MDITRRNFIKMMGITTLLLVFLGFYTLLFVANKKCIVWQLGVCMKMCIITT</sequence>
<organism evidence="1 2">
    <name type="scientific">Ectobacillus funiculus</name>
    <dbReference type="NCBI Taxonomy" id="137993"/>
    <lineage>
        <taxon>Bacteria</taxon>
        <taxon>Bacillati</taxon>
        <taxon>Bacillota</taxon>
        <taxon>Bacilli</taxon>
        <taxon>Bacillales</taxon>
        <taxon>Bacillaceae</taxon>
        <taxon>Ectobacillus</taxon>
    </lineage>
</organism>
<evidence type="ECO:0000313" key="2">
    <source>
        <dbReference type="Proteomes" id="UP001589609"/>
    </source>
</evidence>
<dbReference type="RefSeq" id="WP_379951197.1">
    <property type="nucleotide sequence ID" value="NZ_JBHMAF010000180.1"/>
</dbReference>
<reference evidence="1 2" key="1">
    <citation type="submission" date="2024-09" db="EMBL/GenBank/DDBJ databases">
        <authorList>
            <person name="Sun Q."/>
            <person name="Mori K."/>
        </authorList>
    </citation>
    <scope>NUCLEOTIDE SEQUENCE [LARGE SCALE GENOMIC DNA]</scope>
    <source>
        <strain evidence="1 2">JCM 11201</strain>
    </source>
</reference>